<dbReference type="HAMAP" id="MF_00235">
    <property type="entry name" value="Adenylate_kinase_Adk"/>
    <property type="match status" value="1"/>
</dbReference>
<evidence type="ECO:0000256" key="1">
    <source>
        <dbReference type="ARBA" id="ARBA00022679"/>
    </source>
</evidence>
<comment type="caution">
    <text evidence="5">The sequence shown here is derived from an EMBL/GenBank/DDBJ whole genome shotgun (WGS) entry which is preliminary data.</text>
</comment>
<dbReference type="PANTHER" id="PTHR23359">
    <property type="entry name" value="NUCLEOTIDE KINASE"/>
    <property type="match status" value="1"/>
</dbReference>
<evidence type="ECO:0000256" key="4">
    <source>
        <dbReference type="RuleBase" id="RU003330"/>
    </source>
</evidence>
<dbReference type="InterPro" id="IPR033690">
    <property type="entry name" value="Adenylat_kinase_CS"/>
</dbReference>
<dbReference type="InterPro" id="IPR000850">
    <property type="entry name" value="Adenylat/UMP-CMP_kin"/>
</dbReference>
<proteinExistence type="inferred from homology"/>
<keyword evidence="1 4" id="KW-0808">Transferase</keyword>
<name>A0A9P6H166_9MICR</name>
<dbReference type="Proteomes" id="UP000740883">
    <property type="component" value="Unassembled WGS sequence"/>
</dbReference>
<dbReference type="CDD" id="cd01428">
    <property type="entry name" value="ADK"/>
    <property type="match status" value="1"/>
</dbReference>
<dbReference type="GO" id="GO:0019205">
    <property type="term" value="F:nucleobase-containing compound kinase activity"/>
    <property type="evidence" value="ECO:0007669"/>
    <property type="project" value="InterPro"/>
</dbReference>
<accession>A0A9P6H166</accession>
<evidence type="ECO:0000313" key="5">
    <source>
        <dbReference type="EMBL" id="KAF9764461.1"/>
    </source>
</evidence>
<comment type="similarity">
    <text evidence="4">Belongs to the adenylate kinase family.</text>
</comment>
<sequence>MLIVLIGPPGCGKGTLCKQLIEDPQYLHISTGDMLRREAETNTGLRDLLARGEYASDEYTTQLLLNKITSSPKKYLLDGYPRTLEQAHILDKILGRPSVVLHFNVEDRISKQRIKTRNQGREDDKEDVLDKRFRIYHQRTEPILKHYKEVIVEIDGSKSKKEVYESVKSKLLNF</sequence>
<gene>
    <name evidence="5" type="primary">adk</name>
    <name evidence="5" type="ORF">NGRA_0537</name>
</gene>
<dbReference type="GO" id="GO:0005524">
    <property type="term" value="F:ATP binding"/>
    <property type="evidence" value="ECO:0007669"/>
    <property type="project" value="InterPro"/>
</dbReference>
<dbReference type="SUPFAM" id="SSF52540">
    <property type="entry name" value="P-loop containing nucleoside triphosphate hydrolases"/>
    <property type="match status" value="1"/>
</dbReference>
<keyword evidence="2" id="KW-0547">Nucleotide-binding</keyword>
<reference evidence="5 6" key="1">
    <citation type="journal article" date="2020" name="Genome Biol. Evol.">
        <title>Comparative genomics of strictly vertically transmitted, feminizing microsporidia endosymbionts of amphipod crustaceans.</title>
        <authorList>
            <person name="Cormier A."/>
            <person name="Chebbi M.A."/>
            <person name="Giraud I."/>
            <person name="Wattier R."/>
            <person name="Teixeira M."/>
            <person name="Gilbert C."/>
            <person name="Rigaud T."/>
            <person name="Cordaux R."/>
        </authorList>
    </citation>
    <scope>NUCLEOTIDE SEQUENCE [LARGE SCALE GENOMIC DNA]</scope>
    <source>
        <strain evidence="5 6">Ou3-Ou53</strain>
    </source>
</reference>
<dbReference type="PROSITE" id="PS00113">
    <property type="entry name" value="ADENYLATE_KINASE"/>
    <property type="match status" value="1"/>
</dbReference>
<dbReference type="Gene3D" id="3.40.50.300">
    <property type="entry name" value="P-loop containing nucleotide triphosphate hydrolases"/>
    <property type="match status" value="1"/>
</dbReference>
<dbReference type="AlphaFoldDB" id="A0A9P6H166"/>
<dbReference type="Pfam" id="PF00406">
    <property type="entry name" value="ADK"/>
    <property type="match status" value="1"/>
</dbReference>
<keyword evidence="3 4" id="KW-0418">Kinase</keyword>
<dbReference type="EMBL" id="SBJO01000021">
    <property type="protein sequence ID" value="KAF9764461.1"/>
    <property type="molecule type" value="Genomic_DNA"/>
</dbReference>
<organism evidence="5 6">
    <name type="scientific">Nosema granulosis</name>
    <dbReference type="NCBI Taxonomy" id="83296"/>
    <lineage>
        <taxon>Eukaryota</taxon>
        <taxon>Fungi</taxon>
        <taxon>Fungi incertae sedis</taxon>
        <taxon>Microsporidia</taxon>
        <taxon>Nosematidae</taxon>
        <taxon>Nosema</taxon>
    </lineage>
</organism>
<evidence type="ECO:0000256" key="3">
    <source>
        <dbReference type="ARBA" id="ARBA00022777"/>
    </source>
</evidence>
<keyword evidence="6" id="KW-1185">Reference proteome</keyword>
<evidence type="ECO:0000313" key="6">
    <source>
        <dbReference type="Proteomes" id="UP000740883"/>
    </source>
</evidence>
<protein>
    <submittedName>
        <fullName evidence="5">Adenylate kinase</fullName>
    </submittedName>
</protein>
<dbReference type="GO" id="GO:0006139">
    <property type="term" value="P:nucleobase-containing compound metabolic process"/>
    <property type="evidence" value="ECO:0007669"/>
    <property type="project" value="InterPro"/>
</dbReference>
<dbReference type="PRINTS" id="PR00094">
    <property type="entry name" value="ADENYLTKNASE"/>
</dbReference>
<dbReference type="OrthoDB" id="439792at2759"/>
<evidence type="ECO:0000256" key="2">
    <source>
        <dbReference type="ARBA" id="ARBA00022741"/>
    </source>
</evidence>
<dbReference type="InterPro" id="IPR027417">
    <property type="entry name" value="P-loop_NTPase"/>
</dbReference>